<comment type="cofactor">
    <cofactor evidence="2">
        <name>[4Fe-4S] cluster</name>
        <dbReference type="ChEBI" id="CHEBI:49883"/>
    </cofactor>
</comment>
<dbReference type="Gene3D" id="3.30.565.10">
    <property type="entry name" value="Histidine kinase-like ATPase, C-terminal domain"/>
    <property type="match status" value="1"/>
</dbReference>
<evidence type="ECO:0000256" key="15">
    <source>
        <dbReference type="ARBA" id="ARBA00023012"/>
    </source>
</evidence>
<comment type="function">
    <text evidence="18">Member of the two-component regulatory system NreB/NreC involved in the control of dissimilatory nitrate/nitrite reduction in response to oxygen. NreB functions as a direct oxygen sensor histidine kinase which is autophosphorylated, in the absence of oxygen, probably at the conserved histidine residue, and transfers its phosphate group probably to a conserved aspartate residue of NreC. NreB/NreC activates the expression of the nitrate (narGHJI) and nitrite (nir) reductase operons, as well as the putative nitrate transporter gene narT.</text>
</comment>
<evidence type="ECO:0000259" key="21">
    <source>
        <dbReference type="SMART" id="SM00387"/>
    </source>
</evidence>
<comment type="caution">
    <text evidence="22">The sequence shown here is derived from an EMBL/GenBank/DDBJ whole genome shotgun (WGS) entry which is preliminary data.</text>
</comment>
<evidence type="ECO:0000256" key="1">
    <source>
        <dbReference type="ARBA" id="ARBA00000085"/>
    </source>
</evidence>
<evidence type="ECO:0000256" key="10">
    <source>
        <dbReference type="ARBA" id="ARBA00022679"/>
    </source>
</evidence>
<feature type="transmembrane region" description="Helical" evidence="20">
    <location>
        <begin position="68"/>
        <end position="87"/>
    </location>
</feature>
<keyword evidence="15" id="KW-0902">Two-component regulatory system</keyword>
<evidence type="ECO:0000256" key="20">
    <source>
        <dbReference type="SAM" id="Phobius"/>
    </source>
</evidence>
<feature type="transmembrane region" description="Helical" evidence="20">
    <location>
        <begin position="165"/>
        <end position="183"/>
    </location>
</feature>
<keyword evidence="9" id="KW-0963">Cytoplasm</keyword>
<comment type="catalytic activity">
    <reaction evidence="1">
        <text>ATP + protein L-histidine = ADP + protein N-phospho-L-histidine.</text>
        <dbReference type="EC" id="2.7.13.3"/>
    </reaction>
</comment>
<evidence type="ECO:0000256" key="16">
    <source>
        <dbReference type="ARBA" id="ARBA00023014"/>
    </source>
</evidence>
<dbReference type="PRINTS" id="PR00344">
    <property type="entry name" value="BCTRLSENSOR"/>
</dbReference>
<feature type="transmembrane region" description="Helical" evidence="20">
    <location>
        <begin position="217"/>
        <end position="237"/>
    </location>
</feature>
<dbReference type="EMBL" id="JBHMEI010000036">
    <property type="protein sequence ID" value="MFB9206269.1"/>
    <property type="molecule type" value="Genomic_DNA"/>
</dbReference>
<evidence type="ECO:0000313" key="22">
    <source>
        <dbReference type="EMBL" id="MFB9206269.1"/>
    </source>
</evidence>
<keyword evidence="16" id="KW-0411">Iron-sulfur</keyword>
<evidence type="ECO:0000256" key="6">
    <source>
        <dbReference type="ARBA" id="ARBA00017322"/>
    </source>
</evidence>
<evidence type="ECO:0000256" key="12">
    <source>
        <dbReference type="ARBA" id="ARBA00022777"/>
    </source>
</evidence>
<reference evidence="22 23" key="1">
    <citation type="submission" date="2024-09" db="EMBL/GenBank/DDBJ databases">
        <authorList>
            <person name="Sun Q."/>
            <person name="Mori K."/>
        </authorList>
    </citation>
    <scope>NUCLEOTIDE SEQUENCE [LARGE SCALE GENOMIC DNA]</scope>
    <source>
        <strain evidence="22 23">CCM 3426</strain>
    </source>
</reference>
<dbReference type="Proteomes" id="UP001589647">
    <property type="component" value="Unassembled WGS sequence"/>
</dbReference>
<keyword evidence="8" id="KW-0004">4Fe-4S</keyword>
<feature type="domain" description="Histidine kinase/HSP90-like ATPase" evidence="21">
    <location>
        <begin position="599"/>
        <end position="689"/>
    </location>
</feature>
<keyword evidence="7" id="KW-1003">Cell membrane</keyword>
<evidence type="ECO:0000256" key="13">
    <source>
        <dbReference type="ARBA" id="ARBA00022989"/>
    </source>
</evidence>
<keyword evidence="11 20" id="KW-0812">Transmembrane</keyword>
<dbReference type="EC" id="2.7.13.3" evidence="5"/>
<dbReference type="RefSeq" id="WP_189652310.1">
    <property type="nucleotide sequence ID" value="NZ_BMRC01000026.1"/>
</dbReference>
<dbReference type="InterPro" id="IPR003594">
    <property type="entry name" value="HATPase_dom"/>
</dbReference>
<dbReference type="PANTHER" id="PTHR24421">
    <property type="entry name" value="NITRATE/NITRITE SENSOR PROTEIN NARX-RELATED"/>
    <property type="match status" value="1"/>
</dbReference>
<dbReference type="InterPro" id="IPR011712">
    <property type="entry name" value="Sig_transdc_His_kin_sub3_dim/P"/>
</dbReference>
<feature type="transmembrane region" description="Helical" evidence="20">
    <location>
        <begin position="94"/>
        <end position="116"/>
    </location>
</feature>
<evidence type="ECO:0000256" key="17">
    <source>
        <dbReference type="ARBA" id="ARBA00023136"/>
    </source>
</evidence>
<keyword evidence="17 20" id="KW-0472">Membrane</keyword>
<accession>A0ABV5INY5</accession>
<dbReference type="InterPro" id="IPR036890">
    <property type="entry name" value="HATPase_C_sf"/>
</dbReference>
<dbReference type="PANTHER" id="PTHR24421:SF37">
    <property type="entry name" value="SENSOR HISTIDINE KINASE NARS"/>
    <property type="match status" value="1"/>
</dbReference>
<keyword evidence="14" id="KW-0408">Iron</keyword>
<sequence length="709" mass="75411">MAGFAEIAEEAKLAEGSGNDPGRGLGGRGVTFARIAAVVMAVASPVLTIAALLLYAHLPEAWTPDRTATPQTAAALTFPAVGAFLIFHRPRLNMAWLMVVGGIAAAVSDLSSALMFRLAADGDLATAGFMRYPTQVGWAVCGLALTMLLPLYSPDGRLPSPRWRWVLLLGASSLGLDLLRAVLRPTPPPGSYPYPAVIPNPLQVRALGPYLEGVSTVAWTGIYVSMALTALSLALRLRRADPVGRRQIGWPLFAFAGYVVFLIMSAFLPGFLWPSVVWAALIPVAVAFSVTRYRLYGIDTVISRAFVAAGLVAVVSAVYFGAGALSSLVVSGYDEIAGIAAALFAGAFFQPLRRVLQRAVDHLLYGSVGDPSVLAERLTQAVRRGDPAKALTSVVSVLRDGLAVEGVAVEVADGEPRYVESGRVGPDPREVPLVWHGELVGRLFVGPPGPRRFPAAHNERVLTTLTPYAADVAHAVRMAADLQRSRERILTAREEERRRLRRDLHDGLGQTLSAMAMTINLARMSLKKSPDAADELLRELHTGMGAVTDDIRELVYGLRPPALDDLGLARAVRELAGQSSPDTEIEVEVEGGLTDLPAAVEVAVYRIVQEALTNIRRHARASRARIVLQRDSMLRVLVADDGRGLPATYSAGVGLGSMRERAAELGGICVVNSEPGGGTRVEVMLPLSPAAGLDTAAPLDRAGSGPRPH</sequence>
<evidence type="ECO:0000313" key="23">
    <source>
        <dbReference type="Proteomes" id="UP001589647"/>
    </source>
</evidence>
<dbReference type="Pfam" id="PF02518">
    <property type="entry name" value="HATPase_c"/>
    <property type="match status" value="1"/>
</dbReference>
<protein>
    <recommendedName>
        <fullName evidence="6">Oxygen sensor histidine kinase NreB</fullName>
        <ecNumber evidence="5">2.7.13.3</ecNumber>
    </recommendedName>
    <alternativeName>
        <fullName evidence="19">Nitrogen regulation protein B</fullName>
    </alternativeName>
</protein>
<evidence type="ECO:0000256" key="19">
    <source>
        <dbReference type="ARBA" id="ARBA00030800"/>
    </source>
</evidence>
<dbReference type="SUPFAM" id="SSF55874">
    <property type="entry name" value="ATPase domain of HSP90 chaperone/DNA topoisomerase II/histidine kinase"/>
    <property type="match status" value="1"/>
</dbReference>
<gene>
    <name evidence="22" type="ORF">ACFFV7_34095</name>
</gene>
<evidence type="ECO:0000256" key="2">
    <source>
        <dbReference type="ARBA" id="ARBA00001966"/>
    </source>
</evidence>
<evidence type="ECO:0000256" key="18">
    <source>
        <dbReference type="ARBA" id="ARBA00024827"/>
    </source>
</evidence>
<feature type="transmembrane region" description="Helical" evidence="20">
    <location>
        <begin position="136"/>
        <end position="153"/>
    </location>
</feature>
<evidence type="ECO:0000256" key="9">
    <source>
        <dbReference type="ARBA" id="ARBA00022490"/>
    </source>
</evidence>
<proteinExistence type="predicted"/>
<feature type="transmembrane region" description="Helical" evidence="20">
    <location>
        <begin position="305"/>
        <end position="330"/>
    </location>
</feature>
<evidence type="ECO:0000256" key="14">
    <source>
        <dbReference type="ARBA" id="ARBA00023004"/>
    </source>
</evidence>
<evidence type="ECO:0000256" key="7">
    <source>
        <dbReference type="ARBA" id="ARBA00022475"/>
    </source>
</evidence>
<organism evidence="22 23">
    <name type="scientific">Nonomuraea spiralis</name>
    <dbReference type="NCBI Taxonomy" id="46182"/>
    <lineage>
        <taxon>Bacteria</taxon>
        <taxon>Bacillati</taxon>
        <taxon>Actinomycetota</taxon>
        <taxon>Actinomycetes</taxon>
        <taxon>Streptosporangiales</taxon>
        <taxon>Streptosporangiaceae</taxon>
        <taxon>Nonomuraea</taxon>
    </lineage>
</organism>
<evidence type="ECO:0000256" key="8">
    <source>
        <dbReference type="ARBA" id="ARBA00022485"/>
    </source>
</evidence>
<dbReference type="InterPro" id="IPR050482">
    <property type="entry name" value="Sensor_HK_TwoCompSys"/>
</dbReference>
<feature type="transmembrane region" description="Helical" evidence="20">
    <location>
        <begin position="32"/>
        <end position="56"/>
    </location>
</feature>
<dbReference type="CDD" id="cd16917">
    <property type="entry name" value="HATPase_UhpB-NarQ-NarX-like"/>
    <property type="match status" value="1"/>
</dbReference>
<keyword evidence="8" id="KW-0479">Metal-binding</keyword>
<evidence type="ECO:0000256" key="4">
    <source>
        <dbReference type="ARBA" id="ARBA00004651"/>
    </source>
</evidence>
<dbReference type="Pfam" id="PF07730">
    <property type="entry name" value="HisKA_3"/>
    <property type="match status" value="1"/>
</dbReference>
<evidence type="ECO:0000256" key="3">
    <source>
        <dbReference type="ARBA" id="ARBA00004496"/>
    </source>
</evidence>
<evidence type="ECO:0000256" key="11">
    <source>
        <dbReference type="ARBA" id="ARBA00022692"/>
    </source>
</evidence>
<keyword evidence="23" id="KW-1185">Reference proteome</keyword>
<keyword evidence="10" id="KW-0808">Transferase</keyword>
<name>A0ABV5INY5_9ACTN</name>
<dbReference type="Gene3D" id="1.20.5.1930">
    <property type="match status" value="1"/>
</dbReference>
<feature type="transmembrane region" description="Helical" evidence="20">
    <location>
        <begin position="275"/>
        <end position="293"/>
    </location>
</feature>
<dbReference type="InterPro" id="IPR004358">
    <property type="entry name" value="Sig_transdc_His_kin-like_C"/>
</dbReference>
<dbReference type="GO" id="GO:0016301">
    <property type="term" value="F:kinase activity"/>
    <property type="evidence" value="ECO:0007669"/>
    <property type="project" value="UniProtKB-KW"/>
</dbReference>
<feature type="transmembrane region" description="Helical" evidence="20">
    <location>
        <begin position="249"/>
        <end position="269"/>
    </location>
</feature>
<dbReference type="SMART" id="SM00387">
    <property type="entry name" value="HATPase_c"/>
    <property type="match status" value="1"/>
</dbReference>
<comment type="subcellular location">
    <subcellularLocation>
        <location evidence="4">Cell membrane</location>
        <topology evidence="4">Multi-pass membrane protein</topology>
    </subcellularLocation>
    <subcellularLocation>
        <location evidence="3">Cytoplasm</location>
    </subcellularLocation>
</comment>
<keyword evidence="12 22" id="KW-0418">Kinase</keyword>
<evidence type="ECO:0000256" key="5">
    <source>
        <dbReference type="ARBA" id="ARBA00012438"/>
    </source>
</evidence>
<keyword evidence="13 20" id="KW-1133">Transmembrane helix</keyword>